<reference evidence="1 2" key="1">
    <citation type="submission" date="2018-08" db="EMBL/GenBank/DDBJ databases">
        <title>Genomic investigation of the strawberry pathogen Phytophthora fragariae indicates pathogenicity is determined by transcriptional variation in three key races.</title>
        <authorList>
            <person name="Adams T.M."/>
            <person name="Armitage A.D."/>
            <person name="Sobczyk M.K."/>
            <person name="Bates H.J."/>
            <person name="Dunwell J.M."/>
            <person name="Nellist C.F."/>
            <person name="Harrison R.J."/>
        </authorList>
    </citation>
    <scope>NUCLEOTIDE SEQUENCE [LARGE SCALE GENOMIC DNA]</scope>
    <source>
        <strain evidence="1 2">SCRP333</strain>
    </source>
</reference>
<evidence type="ECO:0000313" key="1">
    <source>
        <dbReference type="EMBL" id="KAE9319060.1"/>
    </source>
</evidence>
<comment type="caution">
    <text evidence="1">The sequence shown here is derived from an EMBL/GenBank/DDBJ whole genome shotgun (WGS) entry which is preliminary data.</text>
</comment>
<dbReference type="AlphaFoldDB" id="A0A6A4EAN3"/>
<sequence length="54" mass="6079">MTHRRLRRAPNFRCGGKTSLLADREASRCTPDCMARRERASARFGVPISIGRSC</sequence>
<protein>
    <submittedName>
        <fullName evidence="1">Uncharacterized protein</fullName>
    </submittedName>
</protein>
<organism evidence="1 2">
    <name type="scientific">Phytophthora rubi</name>
    <dbReference type="NCBI Taxonomy" id="129364"/>
    <lineage>
        <taxon>Eukaryota</taxon>
        <taxon>Sar</taxon>
        <taxon>Stramenopiles</taxon>
        <taxon>Oomycota</taxon>
        <taxon>Peronosporomycetes</taxon>
        <taxon>Peronosporales</taxon>
        <taxon>Peronosporaceae</taxon>
        <taxon>Phytophthora</taxon>
    </lineage>
</organism>
<keyword evidence="2" id="KW-1185">Reference proteome</keyword>
<proteinExistence type="predicted"/>
<dbReference type="EMBL" id="QXFT01001424">
    <property type="protein sequence ID" value="KAE9319060.1"/>
    <property type="molecule type" value="Genomic_DNA"/>
</dbReference>
<evidence type="ECO:0000313" key="2">
    <source>
        <dbReference type="Proteomes" id="UP000434957"/>
    </source>
</evidence>
<gene>
    <name evidence="1" type="ORF">PR003_g18077</name>
</gene>
<dbReference type="Proteomes" id="UP000434957">
    <property type="component" value="Unassembled WGS sequence"/>
</dbReference>
<accession>A0A6A4EAN3</accession>
<name>A0A6A4EAN3_9STRA</name>